<keyword evidence="4" id="KW-0663">Pyridoxal phosphate</keyword>
<evidence type="ECO:0000259" key="5">
    <source>
        <dbReference type="Pfam" id="PF00155"/>
    </source>
</evidence>
<keyword evidence="2 6" id="KW-0032">Aminotransferase</keyword>
<evidence type="ECO:0000256" key="2">
    <source>
        <dbReference type="ARBA" id="ARBA00022576"/>
    </source>
</evidence>
<dbReference type="Gene3D" id="3.40.640.10">
    <property type="entry name" value="Type I PLP-dependent aspartate aminotransferase-like (Major domain)"/>
    <property type="match status" value="1"/>
</dbReference>
<dbReference type="CDD" id="cd00609">
    <property type="entry name" value="AAT_like"/>
    <property type="match status" value="1"/>
</dbReference>
<comment type="cofactor">
    <cofactor evidence="1">
        <name>pyridoxal 5'-phosphate</name>
        <dbReference type="ChEBI" id="CHEBI:597326"/>
    </cofactor>
</comment>
<feature type="domain" description="Aminotransferase class I/classII large" evidence="5">
    <location>
        <begin position="7"/>
        <end position="195"/>
    </location>
</feature>
<organism evidence="6 7">
    <name type="scientific">Gilliamella apicola</name>
    <dbReference type="NCBI Taxonomy" id="1196095"/>
    <lineage>
        <taxon>Bacteria</taxon>
        <taxon>Pseudomonadati</taxon>
        <taxon>Pseudomonadota</taxon>
        <taxon>Gammaproteobacteria</taxon>
        <taxon>Orbales</taxon>
        <taxon>Orbaceae</taxon>
        <taxon>Gilliamella</taxon>
    </lineage>
</organism>
<dbReference type="InterPro" id="IPR015421">
    <property type="entry name" value="PyrdxlP-dep_Trfase_major"/>
</dbReference>
<dbReference type="SUPFAM" id="SSF53383">
    <property type="entry name" value="PLP-dependent transferases"/>
    <property type="match status" value="1"/>
</dbReference>
<dbReference type="InterPro" id="IPR015422">
    <property type="entry name" value="PyrdxlP-dep_Trfase_small"/>
</dbReference>
<dbReference type="InterPro" id="IPR015424">
    <property type="entry name" value="PyrdxlP-dep_Trfase"/>
</dbReference>
<proteinExistence type="predicted"/>
<evidence type="ECO:0000256" key="3">
    <source>
        <dbReference type="ARBA" id="ARBA00022679"/>
    </source>
</evidence>
<comment type="caution">
    <text evidence="6">The sequence shown here is derived from an EMBL/GenBank/DDBJ whole genome shotgun (WGS) entry which is preliminary data.</text>
</comment>
<dbReference type="InterPro" id="IPR050859">
    <property type="entry name" value="Class-I_PLP-dep_aminotransf"/>
</dbReference>
<keyword evidence="3 6" id="KW-0808">Transferase</keyword>
<dbReference type="EMBL" id="VMHL01000006">
    <property type="protein sequence ID" value="TSJ87934.1"/>
    <property type="molecule type" value="Genomic_DNA"/>
</dbReference>
<dbReference type="AlphaFoldDB" id="A0A556RGC8"/>
<dbReference type="InterPro" id="IPR004839">
    <property type="entry name" value="Aminotransferase_I/II_large"/>
</dbReference>
<dbReference type="GO" id="GO:0008483">
    <property type="term" value="F:transaminase activity"/>
    <property type="evidence" value="ECO:0007669"/>
    <property type="project" value="UniProtKB-KW"/>
</dbReference>
<dbReference type="GO" id="GO:1901605">
    <property type="term" value="P:alpha-amino acid metabolic process"/>
    <property type="evidence" value="ECO:0007669"/>
    <property type="project" value="TreeGrafter"/>
</dbReference>
<evidence type="ECO:0000313" key="6">
    <source>
        <dbReference type="EMBL" id="TSJ87934.1"/>
    </source>
</evidence>
<name>A0A556RGC8_9GAMM</name>
<dbReference type="GO" id="GO:0030170">
    <property type="term" value="F:pyridoxal phosphate binding"/>
    <property type="evidence" value="ECO:0007669"/>
    <property type="project" value="InterPro"/>
</dbReference>
<accession>A0A556RGC8</accession>
<evidence type="ECO:0000313" key="7">
    <source>
        <dbReference type="Proteomes" id="UP000319138"/>
    </source>
</evidence>
<gene>
    <name evidence="6" type="ORF">FPQ14_11345</name>
</gene>
<dbReference type="Gene3D" id="3.90.1150.10">
    <property type="entry name" value="Aspartate Aminotransferase, domain 1"/>
    <property type="match status" value="1"/>
</dbReference>
<dbReference type="PANTHER" id="PTHR42790:SF19">
    <property type="entry name" value="KYNURENINE_ALPHA-AMINOADIPATE AMINOTRANSFERASE, MITOCHONDRIAL"/>
    <property type="match status" value="1"/>
</dbReference>
<dbReference type="PANTHER" id="PTHR42790">
    <property type="entry name" value="AMINOTRANSFERASE"/>
    <property type="match status" value="1"/>
</dbReference>
<evidence type="ECO:0000256" key="4">
    <source>
        <dbReference type="ARBA" id="ARBA00022898"/>
    </source>
</evidence>
<evidence type="ECO:0000256" key="1">
    <source>
        <dbReference type="ARBA" id="ARBA00001933"/>
    </source>
</evidence>
<sequence length="197" mass="22635">MSNQRKKQVLAFCRKQCIGIVEDDAYSGLAFDEKTNILPIKKFDVSNQVVYLGSLSKYIGRNIRIGWMIAPREIIEKLANIRHHIDSGLSILPQLLAEEYLSHHYQTHQTWLRQQLQKKANQLMDWLDDYFNGDVIYRVPTGGFHLYAHLPVNNAAQELTILNQLLSKHIIVSQGSDFGDNVGSIRLSYGHFEKNLL</sequence>
<reference evidence="6 7" key="1">
    <citation type="submission" date="2019-07" db="EMBL/GenBank/DDBJ databases">
        <title>Gilliamella genomes.</title>
        <authorList>
            <person name="Zheng H."/>
        </authorList>
    </citation>
    <scope>NUCLEOTIDE SEQUENCE [LARGE SCALE GENOMIC DNA]</scope>
    <source>
        <strain evidence="6 7">W8131</strain>
    </source>
</reference>
<dbReference type="Pfam" id="PF00155">
    <property type="entry name" value="Aminotran_1_2"/>
    <property type="match status" value="1"/>
</dbReference>
<protein>
    <submittedName>
        <fullName evidence="6">Aminotransferase class I/II-fold pyridoxal phosphate-dependent enzyme</fullName>
    </submittedName>
</protein>
<dbReference type="Proteomes" id="UP000319138">
    <property type="component" value="Unassembled WGS sequence"/>
</dbReference>